<feature type="compositionally biased region" description="Basic and acidic residues" evidence="2">
    <location>
        <begin position="206"/>
        <end position="222"/>
    </location>
</feature>
<dbReference type="SUPFAM" id="SSF51197">
    <property type="entry name" value="Clavaminate synthase-like"/>
    <property type="match status" value="1"/>
</dbReference>
<sequence length="566" mass="62881">MAGQPRTRIDDGDDDSFLLNYTADELRTASEFFANWIPFLSRGLCRSCARTISDRVRSLDHVLGEAGKDVICTKQKEDVGASTLGNKDLTGYWGKTNSDTYSIGSWNNASDINDHDHADTHSLGSWKEEGDGSPEHLFEPSTPAGFCMDEPSQTSGGGGGCLKSEKLSTPLLRGTKMSWADMAQEDELGTEQGSGSSSHLQNTKSLSREEGASGDESNKLKTELSTEQGEYIRFCNVKRMKDFICLERINGKIVNILDGLELHTGVFSAADQIRIVDYVETLNKMGNHGESKETSYTAPENCMDGRGRVTFQFGWCHNYATDKNGDPPGILKDDNTLDPIPPLLKDMIKRLVKWHVIPPNSIPDSCVVNIYKEGDCIPPRIENQDFLRPFCIVSFLSECDMVFGSNPKVLGPGKFDGPTAISLPVGSVLVLNGKGADVAKHCLQAVSAKRILITFRKMAESKRPLGYVPDPDLQGLQPISYEVDKSKKSKTPRQRRQHNHDMKKHSVGLEDNVRGNRRRPVERGFVEPRHSLDQAQQRNNPIVVVDLEKSADHSYRRTVKFDRHLP</sequence>
<proteinExistence type="inferred from homology"/>
<feature type="compositionally biased region" description="Polar residues" evidence="2">
    <location>
        <begin position="191"/>
        <end position="205"/>
    </location>
</feature>
<dbReference type="PANTHER" id="PTHR31447:SF5">
    <property type="entry name" value="FE2OG DIOXYGENASE DOMAIN-CONTAINING PROTEIN"/>
    <property type="match status" value="1"/>
</dbReference>
<organism evidence="3 4">
    <name type="scientific">Cuscuta australis</name>
    <dbReference type="NCBI Taxonomy" id="267555"/>
    <lineage>
        <taxon>Eukaryota</taxon>
        <taxon>Viridiplantae</taxon>
        <taxon>Streptophyta</taxon>
        <taxon>Embryophyta</taxon>
        <taxon>Tracheophyta</taxon>
        <taxon>Spermatophyta</taxon>
        <taxon>Magnoliopsida</taxon>
        <taxon>eudicotyledons</taxon>
        <taxon>Gunneridae</taxon>
        <taxon>Pentapetalae</taxon>
        <taxon>asterids</taxon>
        <taxon>lamiids</taxon>
        <taxon>Solanales</taxon>
        <taxon>Convolvulaceae</taxon>
        <taxon>Cuscuteae</taxon>
        <taxon>Cuscuta</taxon>
        <taxon>Cuscuta subgen. Grammica</taxon>
        <taxon>Cuscuta sect. Cleistogrammica</taxon>
    </lineage>
</organism>
<feature type="compositionally biased region" description="Basic and acidic residues" evidence="2">
    <location>
        <begin position="507"/>
        <end position="518"/>
    </location>
</feature>
<evidence type="ECO:0000256" key="2">
    <source>
        <dbReference type="SAM" id="MobiDB-lite"/>
    </source>
</evidence>
<keyword evidence="4" id="KW-1185">Reference proteome</keyword>
<accession>A0A328E3G7</accession>
<gene>
    <name evidence="3" type="ORF">DM860_017256</name>
</gene>
<evidence type="ECO:0000313" key="3">
    <source>
        <dbReference type="EMBL" id="RAL52562.1"/>
    </source>
</evidence>
<feature type="region of interest" description="Disordered" evidence="2">
    <location>
        <begin position="187"/>
        <end position="222"/>
    </location>
</feature>
<dbReference type="PANTHER" id="PTHR31447">
    <property type="entry name" value="HYDROXYPROLINE-RICH GLYCOPROTEIN FAMILY PROTEIN-RELATED"/>
    <property type="match status" value="1"/>
</dbReference>
<dbReference type="Gene3D" id="2.60.120.590">
    <property type="entry name" value="Alpha-ketoglutarate-dependent dioxygenase AlkB-like"/>
    <property type="match status" value="1"/>
</dbReference>
<comment type="similarity">
    <text evidence="1">Belongs to the alkB family.</text>
</comment>
<reference evidence="3 4" key="1">
    <citation type="submission" date="2018-06" db="EMBL/GenBank/DDBJ databases">
        <title>The Genome of Cuscuta australis (Dodder) Provides Insight into the Evolution of Plant Parasitism.</title>
        <authorList>
            <person name="Liu H."/>
        </authorList>
    </citation>
    <scope>NUCLEOTIDE SEQUENCE [LARGE SCALE GENOMIC DNA]</scope>
    <source>
        <strain evidence="4">cv. Yunnan</strain>
        <tissue evidence="3">Vines</tissue>
    </source>
</reference>
<dbReference type="InterPro" id="IPR044842">
    <property type="entry name" value="ALKBH9B/ALKBH10B-like"/>
</dbReference>
<feature type="compositionally biased region" description="Basic residues" evidence="2">
    <location>
        <begin position="487"/>
        <end position="506"/>
    </location>
</feature>
<dbReference type="Proteomes" id="UP000249390">
    <property type="component" value="Unassembled WGS sequence"/>
</dbReference>
<dbReference type="GO" id="GO:0006402">
    <property type="term" value="P:mRNA catabolic process"/>
    <property type="evidence" value="ECO:0007669"/>
    <property type="project" value="InterPro"/>
</dbReference>
<dbReference type="EMBL" id="NQVE01000033">
    <property type="protein sequence ID" value="RAL52562.1"/>
    <property type="molecule type" value="Genomic_DNA"/>
</dbReference>
<name>A0A328E3G7_9ASTE</name>
<evidence type="ECO:0000256" key="1">
    <source>
        <dbReference type="ARBA" id="ARBA00007879"/>
    </source>
</evidence>
<dbReference type="GO" id="GO:0003729">
    <property type="term" value="F:mRNA binding"/>
    <property type="evidence" value="ECO:0007669"/>
    <property type="project" value="InterPro"/>
</dbReference>
<feature type="region of interest" description="Disordered" evidence="2">
    <location>
        <begin position="119"/>
        <end position="164"/>
    </location>
</feature>
<feature type="compositionally biased region" description="Basic and acidic residues" evidence="2">
    <location>
        <begin position="119"/>
        <end position="138"/>
    </location>
</feature>
<dbReference type="InterPro" id="IPR037151">
    <property type="entry name" value="AlkB-like_sf"/>
</dbReference>
<dbReference type="GO" id="GO:0032451">
    <property type="term" value="F:demethylase activity"/>
    <property type="evidence" value="ECO:0007669"/>
    <property type="project" value="InterPro"/>
</dbReference>
<evidence type="ECO:0000313" key="4">
    <source>
        <dbReference type="Proteomes" id="UP000249390"/>
    </source>
</evidence>
<protein>
    <submittedName>
        <fullName evidence="3">Uncharacterized protein</fullName>
    </submittedName>
</protein>
<feature type="region of interest" description="Disordered" evidence="2">
    <location>
        <begin position="480"/>
        <end position="518"/>
    </location>
</feature>
<comment type="caution">
    <text evidence="3">The sequence shown here is derived from an EMBL/GenBank/DDBJ whole genome shotgun (WGS) entry which is preliminary data.</text>
</comment>
<dbReference type="AlphaFoldDB" id="A0A328E3G7"/>